<keyword evidence="2" id="KW-1185">Reference proteome</keyword>
<sequence length="392" mass="40155">MAAAVPTSTDEALPLVDIGLFAATGDDAAACAAVAAALARYSAVIIRDARVTPASSATFLDMMEAYFGQPRAVKMADARPDLAYQVGVTPNGIEVPRDVAPFVASLADASQHPAVAAVDGDGDGGGGGGCEKPPRPAADPKWRFLFRIGERPPASATAFPELNAPPVTPAAFADRWDAVMTQWGTQLLAAVTTVAAMLSVGLGQPADAIPVLMADAPHLLGPTGADMDLHGEAVGRVLAGAHYDLNLLTIHGGARLPGLRIWDRDGRRLAVRVPPGCLLVQAGRQVEHLTGGRVRRGMHEVVVTPATVAAVRAKRAAAAAAADGATADGDRKGQGASPPPVWRVSSTLFAHVASDAVVAPLGDVVEGEAAYPPMRAGDMVAEELRAINLAAS</sequence>
<evidence type="ECO:0000313" key="2">
    <source>
        <dbReference type="Proteomes" id="UP000798662"/>
    </source>
</evidence>
<protein>
    <submittedName>
        <fullName evidence="1">Uncharacterized protein</fullName>
    </submittedName>
</protein>
<proteinExistence type="predicted"/>
<dbReference type="EMBL" id="CM020619">
    <property type="protein sequence ID" value="KAK1865223.1"/>
    <property type="molecule type" value="Genomic_DNA"/>
</dbReference>
<reference evidence="1" key="1">
    <citation type="submission" date="2019-11" db="EMBL/GenBank/DDBJ databases">
        <title>Nori genome reveals adaptations in red seaweeds to the harsh intertidal environment.</title>
        <authorList>
            <person name="Wang D."/>
            <person name="Mao Y."/>
        </authorList>
    </citation>
    <scope>NUCLEOTIDE SEQUENCE</scope>
    <source>
        <tissue evidence="1">Gametophyte</tissue>
    </source>
</reference>
<comment type="caution">
    <text evidence="1">The sequence shown here is derived from an EMBL/GenBank/DDBJ whole genome shotgun (WGS) entry which is preliminary data.</text>
</comment>
<evidence type="ECO:0000313" key="1">
    <source>
        <dbReference type="EMBL" id="KAK1865223.1"/>
    </source>
</evidence>
<name>A0ACC3C575_PYRYE</name>
<gene>
    <name evidence="1" type="ORF">I4F81_007757</name>
</gene>
<organism evidence="1 2">
    <name type="scientific">Pyropia yezoensis</name>
    <name type="common">Susabi-nori</name>
    <name type="synonym">Porphyra yezoensis</name>
    <dbReference type="NCBI Taxonomy" id="2788"/>
    <lineage>
        <taxon>Eukaryota</taxon>
        <taxon>Rhodophyta</taxon>
        <taxon>Bangiophyceae</taxon>
        <taxon>Bangiales</taxon>
        <taxon>Bangiaceae</taxon>
        <taxon>Pyropia</taxon>
    </lineage>
</organism>
<dbReference type="Proteomes" id="UP000798662">
    <property type="component" value="Chromosome 2"/>
</dbReference>
<accession>A0ACC3C575</accession>